<evidence type="ECO:0000313" key="12">
    <source>
        <dbReference type="Proteomes" id="UP001187531"/>
    </source>
</evidence>
<feature type="domain" description="2-oxoglutarate dehydrogenase E1 component N-terminal" evidence="10">
    <location>
        <begin position="53"/>
        <end position="91"/>
    </location>
</feature>
<dbReference type="GO" id="GO:0030976">
    <property type="term" value="F:thiamine pyrophosphate binding"/>
    <property type="evidence" value="ECO:0007669"/>
    <property type="project" value="InterPro"/>
</dbReference>
<keyword evidence="3" id="KW-0809">Transit peptide</keyword>
<comment type="similarity">
    <text evidence="2">Belongs to the alpha-ketoglutarate dehydrogenase family.</text>
</comment>
<dbReference type="PANTHER" id="PTHR23152">
    <property type="entry name" value="2-OXOGLUTARATE DEHYDROGENASE"/>
    <property type="match status" value="1"/>
</dbReference>
<comment type="function">
    <text evidence="6">The 2-oxoglutarate dehydrogenase complex catalyzes the overall conversion of 2-oxoglutarate to succinyl-CoA and CO(2). It contains multiple copies of three enzymatic components: 2-oxoglutarate dehydrogenase (E1), dihydrolipoamide succinyltransferase (E2) and lipoamide dehydrogenase (E3).</text>
</comment>
<dbReference type="GO" id="GO:0005739">
    <property type="term" value="C:mitochondrion"/>
    <property type="evidence" value="ECO:0007669"/>
    <property type="project" value="TreeGrafter"/>
</dbReference>
<evidence type="ECO:0000256" key="3">
    <source>
        <dbReference type="ARBA" id="ARBA00022946"/>
    </source>
</evidence>
<evidence type="ECO:0000256" key="7">
    <source>
        <dbReference type="ARBA" id="ARBA00040267"/>
    </source>
</evidence>
<dbReference type="AlphaFoldDB" id="A0AA88LGE6"/>
<evidence type="ECO:0000256" key="2">
    <source>
        <dbReference type="ARBA" id="ARBA00006936"/>
    </source>
</evidence>
<dbReference type="Gene3D" id="1.10.287.1150">
    <property type="entry name" value="TPP helical domain"/>
    <property type="match status" value="1"/>
</dbReference>
<keyword evidence="12" id="KW-1185">Reference proteome</keyword>
<dbReference type="FunFam" id="1.10.287.1150:FF:000006">
    <property type="entry name" value="2-oxoglutarate dehydrogenase, mitochondrial"/>
    <property type="match status" value="1"/>
</dbReference>
<feature type="non-terminal residue" evidence="11">
    <location>
        <position position="349"/>
    </location>
</feature>
<dbReference type="GO" id="GO:0045252">
    <property type="term" value="C:oxoglutarate dehydrogenase complex"/>
    <property type="evidence" value="ECO:0007669"/>
    <property type="project" value="TreeGrafter"/>
</dbReference>
<comment type="cofactor">
    <cofactor evidence="1">
        <name>thiamine diphosphate</name>
        <dbReference type="ChEBI" id="CHEBI:58937"/>
    </cofactor>
</comment>
<dbReference type="PANTHER" id="PTHR23152:SF4">
    <property type="entry name" value="2-OXOADIPATE DEHYDROGENASE COMPLEX COMPONENT E1"/>
    <property type="match status" value="1"/>
</dbReference>
<evidence type="ECO:0000259" key="10">
    <source>
        <dbReference type="Pfam" id="PF16078"/>
    </source>
</evidence>
<dbReference type="GO" id="GO:0006099">
    <property type="term" value="P:tricarboxylic acid cycle"/>
    <property type="evidence" value="ECO:0007669"/>
    <property type="project" value="TreeGrafter"/>
</dbReference>
<evidence type="ECO:0000259" key="9">
    <source>
        <dbReference type="Pfam" id="PF00676"/>
    </source>
</evidence>
<comment type="caution">
    <text evidence="11">The sequence shown here is derived from an EMBL/GenBank/DDBJ whole genome shotgun (WGS) entry which is preliminary data.</text>
</comment>
<dbReference type="Pfam" id="PF16078">
    <property type="entry name" value="2-oxogl_dehyd_N"/>
    <property type="match status" value="1"/>
</dbReference>
<organism evidence="11 12">
    <name type="scientific">Artemia franciscana</name>
    <name type="common">Brine shrimp</name>
    <name type="synonym">Artemia sanfranciscana</name>
    <dbReference type="NCBI Taxonomy" id="6661"/>
    <lineage>
        <taxon>Eukaryota</taxon>
        <taxon>Metazoa</taxon>
        <taxon>Ecdysozoa</taxon>
        <taxon>Arthropoda</taxon>
        <taxon>Crustacea</taxon>
        <taxon>Branchiopoda</taxon>
        <taxon>Anostraca</taxon>
        <taxon>Artemiidae</taxon>
        <taxon>Artemia</taxon>
    </lineage>
</organism>
<evidence type="ECO:0000313" key="11">
    <source>
        <dbReference type="EMBL" id="KAK2720600.1"/>
    </source>
</evidence>
<evidence type="ECO:0000256" key="4">
    <source>
        <dbReference type="ARBA" id="ARBA00023002"/>
    </source>
</evidence>
<evidence type="ECO:0000256" key="1">
    <source>
        <dbReference type="ARBA" id="ARBA00001964"/>
    </source>
</evidence>
<dbReference type="SUPFAM" id="SSF52518">
    <property type="entry name" value="Thiamin diphosphate-binding fold (THDP-binding)"/>
    <property type="match status" value="1"/>
</dbReference>
<keyword evidence="4" id="KW-0560">Oxidoreductase</keyword>
<gene>
    <name evidence="11" type="ORF">QYM36_004475</name>
</gene>
<keyword evidence="5" id="KW-0786">Thiamine pyrophosphate</keyword>
<name>A0AA88LGE6_ARTSF</name>
<evidence type="ECO:0000256" key="6">
    <source>
        <dbReference type="ARBA" id="ARBA00037426"/>
    </source>
</evidence>
<feature type="domain" description="Dehydrogenase E1 component" evidence="9">
    <location>
        <begin position="265"/>
        <end position="343"/>
    </location>
</feature>
<sequence length="349" mass="38663">MYRTKQLVSSILPLTPSCGTEKLVTFLTRTGEAVRCLSAPPPPPTANALAAEPFLNGSSSTYVEEMYNAWLMDPKSVHSSWDAFFKSATAGAEPGAAYTRPPSLGSLKPNEVPISALVPYLSQEQGLGAPQVNEKTIDDHLAVQAIIRSYQIRGHHLAALDPLGINQADLDSSLPPELQYSSYNLDEKDMNRVFKLPATTFIGGKERQLPLKDILSRLENAYCRHIGVEFMFINSLEQCNWIRQKFETPGITKFDNETKRLILARLVRATGFEAFLAKKWTSEKRFGLEGCEMLIPAMKTVIDKSSELGVESIIMGMPHRGRLNVLANVCRKPLEQIFCQFAGLDAADD</sequence>
<evidence type="ECO:0000256" key="5">
    <source>
        <dbReference type="ARBA" id="ARBA00023052"/>
    </source>
</evidence>
<proteinExistence type="inferred from homology"/>
<dbReference type="InterPro" id="IPR011603">
    <property type="entry name" value="2oxoglutarate_DH_E1"/>
</dbReference>
<dbReference type="InterPro" id="IPR032106">
    <property type="entry name" value="2-oxogl_dehyd_N"/>
</dbReference>
<dbReference type="Proteomes" id="UP001187531">
    <property type="component" value="Unassembled WGS sequence"/>
</dbReference>
<dbReference type="GO" id="GO:0004591">
    <property type="term" value="F:oxoglutarate dehydrogenase (succinyl-transferring) activity"/>
    <property type="evidence" value="ECO:0007669"/>
    <property type="project" value="TreeGrafter"/>
</dbReference>
<dbReference type="Pfam" id="PF00676">
    <property type="entry name" value="E1_dh"/>
    <property type="match status" value="1"/>
</dbReference>
<dbReference type="InterPro" id="IPR029061">
    <property type="entry name" value="THDP-binding"/>
</dbReference>
<reference evidence="11" key="1">
    <citation type="submission" date="2023-07" db="EMBL/GenBank/DDBJ databases">
        <title>Chromosome-level genome assembly of Artemia franciscana.</title>
        <authorList>
            <person name="Jo E."/>
        </authorList>
    </citation>
    <scope>NUCLEOTIDE SEQUENCE</scope>
    <source>
        <tissue evidence="11">Whole body</tissue>
    </source>
</reference>
<dbReference type="InterPro" id="IPR001017">
    <property type="entry name" value="DH_E1"/>
</dbReference>
<dbReference type="Gene3D" id="3.40.50.970">
    <property type="match status" value="1"/>
</dbReference>
<accession>A0AA88LGE6</accession>
<evidence type="ECO:0000256" key="8">
    <source>
        <dbReference type="ARBA" id="ARBA00042984"/>
    </source>
</evidence>
<protein>
    <recommendedName>
        <fullName evidence="7">2-oxoglutarate dehydrogenase, mitochondrial</fullName>
    </recommendedName>
    <alternativeName>
        <fullName evidence="8">2-oxoglutarate dehydrogenase complex component E1</fullName>
    </alternativeName>
</protein>
<dbReference type="EMBL" id="JAVRJZ010000007">
    <property type="protein sequence ID" value="KAK2720600.1"/>
    <property type="molecule type" value="Genomic_DNA"/>
</dbReference>